<proteinExistence type="predicted"/>
<comment type="caution">
    <text evidence="1">The sequence shown here is derived from an EMBL/GenBank/DDBJ whole genome shotgun (WGS) entry which is preliminary data.</text>
</comment>
<evidence type="ECO:0000313" key="1">
    <source>
        <dbReference type="EMBL" id="KAH7843554.1"/>
    </source>
</evidence>
<gene>
    <name evidence="1" type="ORF">Vadar_018088</name>
</gene>
<sequence length="386" mass="42004">MDPTTLVDQPPSTTTTTTTPTTQEDITSLKKAQLSLQSLSLILPDTSLPISSPNPAFSLLHSPSISSQISSLLHHPSSGSPDNPLCRWLYDTFHSSDPTLQLLVLRFIPTLSALYLSRSVLNNNNNNNRPPPHKPPLAGFEAVLLALYAHETAIRNGQSLTVCIPDLSHSSIYHETTVATSTTSAKKEAGGGGASSSSTELNLTVVSGSLEPHGTVRSTRRGRIVGVALELYFSKISQMPVDSKIEFCKFCRVWAGQDGDMYYCKEYGEESADQQRDEGIKEEKSGGKKEEEGRIPLPWELLQPVLRILGNCLMGPNTNKEEDKALHEAAFGACRSLYARSMHDVNPKAILATGSLLRLGKMAMDSSNDNDAFDPTELPKEKVLSL</sequence>
<reference evidence="1 2" key="1">
    <citation type="journal article" date="2021" name="Hortic Res">
        <title>High-quality reference genome and annotation aids understanding of berry development for evergreen blueberry (Vaccinium darrowii).</title>
        <authorList>
            <person name="Yu J."/>
            <person name="Hulse-Kemp A.M."/>
            <person name="Babiker E."/>
            <person name="Staton M."/>
        </authorList>
    </citation>
    <scope>NUCLEOTIDE SEQUENCE [LARGE SCALE GENOMIC DNA]</scope>
    <source>
        <strain evidence="2">cv. NJ 8807/NJ 8810</strain>
        <tissue evidence="1">Young leaf</tissue>
    </source>
</reference>
<keyword evidence="2" id="KW-1185">Reference proteome</keyword>
<organism evidence="1 2">
    <name type="scientific">Vaccinium darrowii</name>
    <dbReference type="NCBI Taxonomy" id="229202"/>
    <lineage>
        <taxon>Eukaryota</taxon>
        <taxon>Viridiplantae</taxon>
        <taxon>Streptophyta</taxon>
        <taxon>Embryophyta</taxon>
        <taxon>Tracheophyta</taxon>
        <taxon>Spermatophyta</taxon>
        <taxon>Magnoliopsida</taxon>
        <taxon>eudicotyledons</taxon>
        <taxon>Gunneridae</taxon>
        <taxon>Pentapetalae</taxon>
        <taxon>asterids</taxon>
        <taxon>Ericales</taxon>
        <taxon>Ericaceae</taxon>
        <taxon>Vaccinioideae</taxon>
        <taxon>Vaccinieae</taxon>
        <taxon>Vaccinium</taxon>
    </lineage>
</organism>
<accession>A0ACB7XRH1</accession>
<dbReference type="EMBL" id="CM037151">
    <property type="protein sequence ID" value="KAH7843554.1"/>
    <property type="molecule type" value="Genomic_DNA"/>
</dbReference>
<protein>
    <submittedName>
        <fullName evidence="1">Uncharacterized protein</fullName>
    </submittedName>
</protein>
<evidence type="ECO:0000313" key="2">
    <source>
        <dbReference type="Proteomes" id="UP000828048"/>
    </source>
</evidence>
<dbReference type="Proteomes" id="UP000828048">
    <property type="component" value="Chromosome 1"/>
</dbReference>
<name>A0ACB7XRH1_9ERIC</name>